<dbReference type="InterPro" id="IPR056124">
    <property type="entry name" value="DUF7707"/>
</dbReference>
<comment type="caution">
    <text evidence="3">The sequence shown here is derived from an EMBL/GenBank/DDBJ whole genome shotgun (WGS) entry which is preliminary data.</text>
</comment>
<dbReference type="Proteomes" id="UP000593566">
    <property type="component" value="Unassembled WGS sequence"/>
</dbReference>
<accession>A0A8H6FEW7</accession>
<dbReference type="RefSeq" id="XP_037154285.1">
    <property type="nucleotide sequence ID" value="XM_037300437.1"/>
</dbReference>
<reference evidence="3 4" key="1">
    <citation type="journal article" date="2020" name="Genomics">
        <title>Complete, high-quality genomes from long-read metagenomic sequencing of two wolf lichen thalli reveals enigmatic genome architecture.</title>
        <authorList>
            <person name="McKenzie S.K."/>
            <person name="Walston R.F."/>
            <person name="Allen J.L."/>
        </authorList>
    </citation>
    <scope>NUCLEOTIDE SEQUENCE [LARGE SCALE GENOMIC DNA]</scope>
    <source>
        <strain evidence="3">WasteWater1</strain>
    </source>
</reference>
<protein>
    <recommendedName>
        <fullName evidence="2">DUF7707 domain-containing protein</fullName>
    </recommendedName>
</protein>
<keyword evidence="1" id="KW-0812">Transmembrane</keyword>
<dbReference type="PANTHER" id="PTHR38118:SF2">
    <property type="entry name" value="CDP-ALCOHOL PHOSPHATIDYLTRANSFERASE PROTEIN"/>
    <property type="match status" value="1"/>
</dbReference>
<evidence type="ECO:0000313" key="4">
    <source>
        <dbReference type="Proteomes" id="UP000593566"/>
    </source>
</evidence>
<dbReference type="AlphaFoldDB" id="A0A8H6FEW7"/>
<evidence type="ECO:0000256" key="1">
    <source>
        <dbReference type="SAM" id="Phobius"/>
    </source>
</evidence>
<dbReference type="PANTHER" id="PTHR38118">
    <property type="entry name" value="ANCHORED CELL WALL PROTEIN 11-RELATED"/>
    <property type="match status" value="1"/>
</dbReference>
<name>A0A8H6FEW7_9LECA</name>
<evidence type="ECO:0000313" key="3">
    <source>
        <dbReference type="EMBL" id="KAF6225576.1"/>
    </source>
</evidence>
<sequence length="266" mass="28458">MSVPSARYTHENKQEPQTFVMQYQEKMLFLFTVITLIGQAVAQDTSSFDPDSINLTTKDQWCQAQTANCPTLCGGLSQTKYNSCTGSSLSYTCTCSNGTGPSNIAQYLGTLPNFICEAAFSQCHTANPESDTCKACGTLALSNVPAAAATSSGSSNSSTPASPGLPTLAKVGIGVGVPVGVTVFASMIVLAYRFGQRKQRTDPKRESNPTAMDEVTTVMRDDNDTWVGYVPEIHGAEIPLYLSEIEGSQALRELEGSLGQRRQELP</sequence>
<proteinExistence type="predicted"/>
<dbReference type="Pfam" id="PF24808">
    <property type="entry name" value="DUF7707"/>
    <property type="match status" value="1"/>
</dbReference>
<dbReference type="EMBL" id="JACCJB010000007">
    <property type="protein sequence ID" value="KAF6225576.1"/>
    <property type="molecule type" value="Genomic_DNA"/>
</dbReference>
<keyword evidence="4" id="KW-1185">Reference proteome</keyword>
<organism evidence="3 4">
    <name type="scientific">Letharia lupina</name>
    <dbReference type="NCBI Taxonomy" id="560253"/>
    <lineage>
        <taxon>Eukaryota</taxon>
        <taxon>Fungi</taxon>
        <taxon>Dikarya</taxon>
        <taxon>Ascomycota</taxon>
        <taxon>Pezizomycotina</taxon>
        <taxon>Lecanoromycetes</taxon>
        <taxon>OSLEUM clade</taxon>
        <taxon>Lecanoromycetidae</taxon>
        <taxon>Lecanorales</taxon>
        <taxon>Lecanorineae</taxon>
        <taxon>Parmeliaceae</taxon>
        <taxon>Letharia</taxon>
    </lineage>
</organism>
<evidence type="ECO:0000259" key="2">
    <source>
        <dbReference type="Pfam" id="PF24808"/>
    </source>
</evidence>
<keyword evidence="1" id="KW-0472">Membrane</keyword>
<feature type="transmembrane region" description="Helical" evidence="1">
    <location>
        <begin position="171"/>
        <end position="195"/>
    </location>
</feature>
<feature type="domain" description="DUF7707" evidence="2">
    <location>
        <begin position="47"/>
        <end position="135"/>
    </location>
</feature>
<keyword evidence="1" id="KW-1133">Transmembrane helix</keyword>
<gene>
    <name evidence="3" type="ORF">HO133_009576</name>
</gene>
<dbReference type="GeneID" id="59337971"/>